<accession>A0A133VHT7</accession>
<gene>
    <name evidence="1" type="ORF">AKJ51_04335</name>
</gene>
<dbReference type="Proteomes" id="UP000070263">
    <property type="component" value="Unassembled WGS sequence"/>
</dbReference>
<dbReference type="Pfam" id="PF09887">
    <property type="entry name" value="DUF2114"/>
    <property type="match status" value="1"/>
</dbReference>
<dbReference type="InterPro" id="IPR008303">
    <property type="entry name" value="Methan_mark_14"/>
</dbReference>
<proteinExistence type="predicted"/>
<comment type="caution">
    <text evidence="1">The sequence shown here is derived from an EMBL/GenBank/DDBJ whole genome shotgun (WGS) entry which is preliminary data.</text>
</comment>
<name>A0A133VHT7_9EURY</name>
<dbReference type="AlphaFoldDB" id="A0A133VHT7"/>
<reference evidence="1 2" key="1">
    <citation type="journal article" date="2016" name="Sci. Rep.">
        <title>Metabolic traits of an uncultured archaeal lineage -MSBL1- from brine pools of the Red Sea.</title>
        <authorList>
            <person name="Mwirichia R."/>
            <person name="Alam I."/>
            <person name="Rashid M."/>
            <person name="Vinu M."/>
            <person name="Ba-Alawi W."/>
            <person name="Anthony Kamau A."/>
            <person name="Kamanda Ngugi D."/>
            <person name="Goker M."/>
            <person name="Klenk H.P."/>
            <person name="Bajic V."/>
            <person name="Stingl U."/>
        </authorList>
    </citation>
    <scope>NUCLEOTIDE SEQUENCE [LARGE SCALE GENOMIC DNA]</scope>
    <source>
        <strain evidence="1">SCGC-AAA382A20</strain>
    </source>
</reference>
<evidence type="ECO:0000313" key="1">
    <source>
        <dbReference type="EMBL" id="KXB06015.1"/>
    </source>
</evidence>
<dbReference type="EMBL" id="LHYE01000061">
    <property type="protein sequence ID" value="KXB06015.1"/>
    <property type="molecule type" value="Genomic_DNA"/>
</dbReference>
<protein>
    <submittedName>
        <fullName evidence="1">Uncharacterized protein</fullName>
    </submittedName>
</protein>
<evidence type="ECO:0000313" key="2">
    <source>
        <dbReference type="Proteomes" id="UP000070263"/>
    </source>
</evidence>
<organism evidence="1 2">
    <name type="scientific">candidate division MSBL1 archaeon SCGC-AAA382A20</name>
    <dbReference type="NCBI Taxonomy" id="1698280"/>
    <lineage>
        <taxon>Archaea</taxon>
        <taxon>Methanobacteriati</taxon>
        <taxon>Methanobacteriota</taxon>
        <taxon>candidate division MSBL1</taxon>
    </lineage>
</organism>
<sequence length="397" mass="44744">MISLTRFVKPKKISSREIKESDKTYCHVESESILSKACLILKKSESREIRLLKKITKPSYRQRISSKLNNSENNHYSYNTKMKEFTLQILEDLFTKTEFPVKKIDQLTAYTDTYNVLKTPGDIQKVIEIILNTESSHFDFPKKIHPEKPKIAANELKSKAVSRGARRIISMNSKANYSPSVYLDFSTYLSGLTHRHRKPDKITGLLSGTGMKILNALARGHSEVDSKNGNVLQLPTGRGEIYNNEVEEYVSQVNKLIDIGRVPSGTKRIGGIPVNVSESYKSGVKLIGCEVKGNKSDFENITNIGKKAASYGSATLEKMIEKTYSLILGRLISFLYNESLIEPESKICISGCNTPTKSLIKEVVNELKDMGFEKSAKNLIFIENPEIFGFFKSNFNQ</sequence>
<keyword evidence="2" id="KW-1185">Reference proteome</keyword>